<evidence type="ECO:0000256" key="4">
    <source>
        <dbReference type="ARBA" id="ARBA00023136"/>
    </source>
</evidence>
<dbReference type="EMBL" id="QNUL01000003">
    <property type="protein sequence ID" value="REA63308.1"/>
    <property type="molecule type" value="Genomic_DNA"/>
</dbReference>
<keyword evidence="9" id="KW-1185">Reference proteome</keyword>
<evidence type="ECO:0000256" key="2">
    <source>
        <dbReference type="ARBA" id="ARBA00006275"/>
    </source>
</evidence>
<evidence type="ECO:0000313" key="8">
    <source>
        <dbReference type="EMBL" id="REA63308.1"/>
    </source>
</evidence>
<dbReference type="Gene3D" id="1.25.40.390">
    <property type="match status" value="1"/>
</dbReference>
<dbReference type="Pfam" id="PF07980">
    <property type="entry name" value="SusD_RagB"/>
    <property type="match status" value="1"/>
</dbReference>
<dbReference type="InterPro" id="IPR033985">
    <property type="entry name" value="SusD-like_N"/>
</dbReference>
<evidence type="ECO:0000256" key="3">
    <source>
        <dbReference type="ARBA" id="ARBA00022729"/>
    </source>
</evidence>
<keyword evidence="3" id="KW-0732">Signal</keyword>
<accession>A0A3D8YFF1</accession>
<dbReference type="Proteomes" id="UP000256373">
    <property type="component" value="Unassembled WGS sequence"/>
</dbReference>
<comment type="subcellular location">
    <subcellularLocation>
        <location evidence="1">Cell outer membrane</location>
    </subcellularLocation>
</comment>
<comment type="caution">
    <text evidence="8">The sequence shown here is derived from an EMBL/GenBank/DDBJ whole genome shotgun (WGS) entry which is preliminary data.</text>
</comment>
<comment type="similarity">
    <text evidence="2">Belongs to the SusD family.</text>
</comment>
<dbReference type="RefSeq" id="WP_115829896.1">
    <property type="nucleotide sequence ID" value="NZ_QNUL01000003.1"/>
</dbReference>
<evidence type="ECO:0000259" key="6">
    <source>
        <dbReference type="Pfam" id="PF07980"/>
    </source>
</evidence>
<dbReference type="InterPro" id="IPR012944">
    <property type="entry name" value="SusD_RagB_dom"/>
</dbReference>
<dbReference type="CDD" id="cd08977">
    <property type="entry name" value="SusD"/>
    <property type="match status" value="1"/>
</dbReference>
<evidence type="ECO:0000256" key="1">
    <source>
        <dbReference type="ARBA" id="ARBA00004442"/>
    </source>
</evidence>
<dbReference type="AlphaFoldDB" id="A0A3D8YFF1"/>
<sequence length="493" mass="54211">MTKVIKNIHQSLFLGTALLFTQVSCFTDKLEPSPQTFFSDLVVFDTPERVQQQVNSLYSSSSIKAGAFLGGRYLIYNDIQGEEFINVKANQGSGFNVWNFTQNESQTGGIWDAAYKSINQANVLLKGLEDNAGKFVTPVFPENYAAKAEQFKAEARFIRAVSYFYALQIYARSYGAANGSSPGLPLRLTAETNSENNDLARSTVAEVYAQIIADLDFAEANLPLQYTDALNNVSHAHRNTAIALKTKVYLSQSKWDDVIREANKIVSESAPFTAATGVKHALEPSIQSVFASPQLTNESIFSLVFTNQDNAGTQNQLGFYYQPTGGAEYYLNPQGIIADASWKPTDERRKFVTLSGGNSWLIKYPSPTPYTDKAPIIRYPEILLNLAEARVRSTGNVDPKALALLNAVRSRSDASTSWTTASFANSGALLSAILKERQIEFLGEGIRAIDVRRLNIAFPKKGSVSAIEPNDPTYLWAIPASELAANKLVTRNE</sequence>
<dbReference type="OrthoDB" id="9792139at2"/>
<feature type="domain" description="RagB/SusD" evidence="6">
    <location>
        <begin position="371"/>
        <end position="457"/>
    </location>
</feature>
<keyword evidence="4" id="KW-0472">Membrane</keyword>
<reference evidence="8 9" key="1">
    <citation type="submission" date="2018-07" db="EMBL/GenBank/DDBJ databases">
        <title>Dyadobacter roseus sp. nov., isolated from rose rhizosphere soil.</title>
        <authorList>
            <person name="Chen L."/>
        </authorList>
    </citation>
    <scope>NUCLEOTIDE SEQUENCE [LARGE SCALE GENOMIC DNA]</scope>
    <source>
        <strain evidence="8 9">RS19</strain>
    </source>
</reference>
<name>A0A3D8YFF1_9BACT</name>
<evidence type="ECO:0000256" key="5">
    <source>
        <dbReference type="ARBA" id="ARBA00023237"/>
    </source>
</evidence>
<gene>
    <name evidence="8" type="ORF">DSL64_05420</name>
</gene>
<dbReference type="SUPFAM" id="SSF48452">
    <property type="entry name" value="TPR-like"/>
    <property type="match status" value="1"/>
</dbReference>
<feature type="domain" description="SusD-like N-terminal" evidence="7">
    <location>
        <begin position="44"/>
        <end position="250"/>
    </location>
</feature>
<dbReference type="GO" id="GO:0009279">
    <property type="term" value="C:cell outer membrane"/>
    <property type="evidence" value="ECO:0007669"/>
    <property type="project" value="UniProtKB-SubCell"/>
</dbReference>
<protein>
    <submittedName>
        <fullName evidence="8">RagB/SusD family nutrient uptake outer membrane protein</fullName>
    </submittedName>
</protein>
<dbReference type="InterPro" id="IPR011990">
    <property type="entry name" value="TPR-like_helical_dom_sf"/>
</dbReference>
<evidence type="ECO:0000259" key="7">
    <source>
        <dbReference type="Pfam" id="PF14322"/>
    </source>
</evidence>
<dbReference type="Pfam" id="PF14322">
    <property type="entry name" value="SusD-like_3"/>
    <property type="match status" value="1"/>
</dbReference>
<keyword evidence="5" id="KW-0998">Cell outer membrane</keyword>
<evidence type="ECO:0000313" key="9">
    <source>
        <dbReference type="Proteomes" id="UP000256373"/>
    </source>
</evidence>
<proteinExistence type="inferred from homology"/>
<organism evidence="8 9">
    <name type="scientific">Dyadobacter luteus</name>
    <dbReference type="NCBI Taxonomy" id="2259619"/>
    <lineage>
        <taxon>Bacteria</taxon>
        <taxon>Pseudomonadati</taxon>
        <taxon>Bacteroidota</taxon>
        <taxon>Cytophagia</taxon>
        <taxon>Cytophagales</taxon>
        <taxon>Spirosomataceae</taxon>
        <taxon>Dyadobacter</taxon>
    </lineage>
</organism>